<keyword evidence="2" id="KW-0812">Transmembrane</keyword>
<dbReference type="STRING" id="1220188.A0A4S3J4I1"/>
<dbReference type="SUPFAM" id="SSF49313">
    <property type="entry name" value="Cadherin-like"/>
    <property type="match status" value="3"/>
</dbReference>
<dbReference type="Gene3D" id="2.60.40.10">
    <property type="entry name" value="Immunoglobulins"/>
    <property type="match status" value="3"/>
</dbReference>
<sequence>MALWGLIVLSALLAVDAKLVTDYPVNSQLPPVARVSQPFEYTFSENTFGGVDANTVYSLSNAPSWLRVDSGRRTFSGTPKKDDEGTAEFVLVASNGPESAGMVVTFIVTKDDGPKLGKPLLPQLEHTGATSAPSTILIHSGDSFSIAFDPDTFTNTRPSTVYYGTSPNNAPLPSWIGFDQSNLQFSGTAPNIGPQTFSFNLVASDVAGFGAASASFDITISPHILSFNESVRTFFVSGGKEFNSPRFDDALALDGRKPVPADLIGIKIESPDWLKLDKESISLSGNPPVGGKDENVTISVRDRYQNEAKLLITLQYSHFFRGVKGCNAVIGEYFTFVFDNTVLANDSFQLEVDLRNNLPWLHYNSDNKTLYGQVPSDISPGESSIKLTARNGTAQDTRNFTINAVEGTSPHTFDSGGGDIHGRKAGIIAAAVVVPVVFVMSFLFLFYCWCRKRRIALRDDSFAPSEKIPPLGLKTSKLPHCEPFEDMAQGSPPQIVRSPSPISKPPRLELIPLWNTSPFHDDEQTHASTREDAATNSTTGWDFAPPKNAKAHEETQVEDAHTQPKRLSFQSSPPTRRRTNSSRRREPLKSIQPRRSLKRQSMQSSRSKRLSKRSSGISSIASGLPVRLSGAGHGAGGFGPPGHGVVRVSWQNTRTSFQSDESGVGNLAPLFPRPPRDRDSPEYPKRMSLRTVEPDNLTISESDSLDVFVHSRAKHRNSSNPLFAGQLSRRTSTGLRALERARSNASRTDTINSSKYVEDNRESIRDRPWSTAMSASIYTDDNRRSAYLESLSEESLNMQPVAPIGKGPSQSSLAQKYSETLPRFYSELSLSSRRRAEASLPESGSGNFQALTEEQGIQAGRRDSLQSNSYLQDGMDGGTPIPAPVRKSSSFSTAAFDGKIRRVSLIRLAERDVNGRRGLSRDLNSSIKSDIAFV</sequence>
<protein>
    <recommendedName>
        <fullName evidence="4">Dystroglycan-type cadherin-like domain-containing protein</fullName>
    </recommendedName>
</protein>
<evidence type="ECO:0000256" key="1">
    <source>
        <dbReference type="SAM" id="MobiDB-lite"/>
    </source>
</evidence>
<keyword evidence="2" id="KW-1133">Transmembrane helix</keyword>
<feature type="region of interest" description="Disordered" evidence="1">
    <location>
        <begin position="656"/>
        <end position="684"/>
    </location>
</feature>
<name>A0A4S3J4I1_9EURO</name>
<feature type="chain" id="PRO_5020678843" description="Dystroglycan-type cadherin-like domain-containing protein" evidence="3">
    <location>
        <begin position="18"/>
        <end position="934"/>
    </location>
</feature>
<dbReference type="VEuPathDB" id="FungiDB:EYZ11_010770"/>
<dbReference type="GO" id="GO:0016020">
    <property type="term" value="C:membrane"/>
    <property type="evidence" value="ECO:0007669"/>
    <property type="project" value="InterPro"/>
</dbReference>
<feature type="region of interest" description="Disordered" evidence="1">
    <location>
        <begin position="519"/>
        <end position="618"/>
    </location>
</feature>
<dbReference type="AlphaFoldDB" id="A0A4S3J4I1"/>
<dbReference type="Proteomes" id="UP000308092">
    <property type="component" value="Unassembled WGS sequence"/>
</dbReference>
<dbReference type="InterPro" id="IPR013783">
    <property type="entry name" value="Ig-like_fold"/>
</dbReference>
<feature type="compositionally biased region" description="Basic and acidic residues" evidence="1">
    <location>
        <begin position="550"/>
        <end position="562"/>
    </location>
</feature>
<proteinExistence type="predicted"/>
<evidence type="ECO:0000256" key="3">
    <source>
        <dbReference type="SAM" id="SignalP"/>
    </source>
</evidence>
<comment type="caution">
    <text evidence="5">The sequence shown here is derived from an EMBL/GenBank/DDBJ whole genome shotgun (WGS) entry which is preliminary data.</text>
</comment>
<feature type="domain" description="Dystroglycan-type cadherin-like" evidence="4">
    <location>
        <begin position="127"/>
        <end position="227"/>
    </location>
</feature>
<evidence type="ECO:0000256" key="2">
    <source>
        <dbReference type="SAM" id="Phobius"/>
    </source>
</evidence>
<dbReference type="SMART" id="SM00736">
    <property type="entry name" value="CADG"/>
    <property type="match status" value="3"/>
</dbReference>
<feature type="region of interest" description="Disordered" evidence="1">
    <location>
        <begin position="466"/>
        <end position="504"/>
    </location>
</feature>
<keyword evidence="3" id="KW-0732">Signal</keyword>
<dbReference type="EMBL" id="SOSA01000605">
    <property type="protein sequence ID" value="THC89776.1"/>
    <property type="molecule type" value="Genomic_DNA"/>
</dbReference>
<feature type="compositionally biased region" description="Basic and acidic residues" evidence="1">
    <location>
        <begin position="519"/>
        <end position="533"/>
    </location>
</feature>
<keyword evidence="6" id="KW-1185">Reference proteome</keyword>
<evidence type="ECO:0000313" key="5">
    <source>
        <dbReference type="EMBL" id="THC89776.1"/>
    </source>
</evidence>
<feature type="domain" description="Dystroglycan-type cadherin-like" evidence="4">
    <location>
        <begin position="315"/>
        <end position="411"/>
    </location>
</feature>
<gene>
    <name evidence="5" type="ORF">EYZ11_010770</name>
</gene>
<organism evidence="5 6">
    <name type="scientific">Aspergillus tanneri</name>
    <dbReference type="NCBI Taxonomy" id="1220188"/>
    <lineage>
        <taxon>Eukaryota</taxon>
        <taxon>Fungi</taxon>
        <taxon>Dikarya</taxon>
        <taxon>Ascomycota</taxon>
        <taxon>Pezizomycotina</taxon>
        <taxon>Eurotiomycetes</taxon>
        <taxon>Eurotiomycetidae</taxon>
        <taxon>Eurotiales</taxon>
        <taxon>Aspergillaceae</taxon>
        <taxon>Aspergillus</taxon>
        <taxon>Aspergillus subgen. Circumdati</taxon>
    </lineage>
</organism>
<feature type="signal peptide" evidence="3">
    <location>
        <begin position="1"/>
        <end position="17"/>
    </location>
</feature>
<dbReference type="InterPro" id="IPR006644">
    <property type="entry name" value="Cadg"/>
</dbReference>
<reference evidence="5 6" key="1">
    <citation type="submission" date="2019-03" db="EMBL/GenBank/DDBJ databases">
        <title>The genome sequence of a newly discovered highly antifungal drug resistant Aspergillus species, Aspergillus tanneri NIH 1004.</title>
        <authorList>
            <person name="Mounaud S."/>
            <person name="Singh I."/>
            <person name="Joardar V."/>
            <person name="Pakala S."/>
            <person name="Pakala S."/>
            <person name="Venepally P."/>
            <person name="Hoover J."/>
            <person name="Nierman W."/>
            <person name="Chung J."/>
            <person name="Losada L."/>
        </authorList>
    </citation>
    <scope>NUCLEOTIDE SEQUENCE [LARGE SCALE GENOMIC DNA]</scope>
    <source>
        <strain evidence="5 6">NIH1004</strain>
    </source>
</reference>
<dbReference type="Pfam" id="PF05345">
    <property type="entry name" value="He_PIG"/>
    <property type="match status" value="2"/>
</dbReference>
<dbReference type="GO" id="GO:0005509">
    <property type="term" value="F:calcium ion binding"/>
    <property type="evidence" value="ECO:0007669"/>
    <property type="project" value="InterPro"/>
</dbReference>
<accession>A0A4S3J4I1</accession>
<feature type="compositionally biased region" description="Basic and acidic residues" evidence="1">
    <location>
        <begin position="674"/>
        <end position="684"/>
    </location>
</feature>
<evidence type="ECO:0000313" key="6">
    <source>
        <dbReference type="Proteomes" id="UP000308092"/>
    </source>
</evidence>
<keyword evidence="2" id="KW-0472">Membrane</keyword>
<dbReference type="InterPro" id="IPR015919">
    <property type="entry name" value="Cadherin-like_sf"/>
</dbReference>
<evidence type="ECO:0000259" key="4">
    <source>
        <dbReference type="SMART" id="SM00736"/>
    </source>
</evidence>
<feature type="transmembrane region" description="Helical" evidence="2">
    <location>
        <begin position="427"/>
        <end position="449"/>
    </location>
</feature>
<feature type="domain" description="Dystroglycan-type cadherin-like" evidence="4">
    <location>
        <begin position="20"/>
        <end position="114"/>
    </location>
</feature>